<organism evidence="2 3">
    <name type="scientific">Lawsonibacter faecis</name>
    <dbReference type="NCBI Taxonomy" id="2763052"/>
    <lineage>
        <taxon>Bacteria</taxon>
        <taxon>Bacillati</taxon>
        <taxon>Bacillota</taxon>
        <taxon>Clostridia</taxon>
        <taxon>Eubacteriales</taxon>
        <taxon>Oscillospiraceae</taxon>
        <taxon>Lawsonibacter</taxon>
    </lineage>
</organism>
<feature type="signal peptide" evidence="1">
    <location>
        <begin position="1"/>
        <end position="26"/>
    </location>
</feature>
<dbReference type="EMBL" id="JACOPQ010000023">
    <property type="protein sequence ID" value="MBC5738803.1"/>
    <property type="molecule type" value="Genomic_DNA"/>
</dbReference>
<evidence type="ECO:0000313" key="3">
    <source>
        <dbReference type="Proteomes" id="UP000607645"/>
    </source>
</evidence>
<feature type="chain" id="PRO_5035264643" evidence="1">
    <location>
        <begin position="27"/>
        <end position="91"/>
    </location>
</feature>
<keyword evidence="3" id="KW-1185">Reference proteome</keyword>
<gene>
    <name evidence="2" type="ORF">H8S62_17475</name>
</gene>
<reference evidence="2" key="1">
    <citation type="submission" date="2020-08" db="EMBL/GenBank/DDBJ databases">
        <title>Genome public.</title>
        <authorList>
            <person name="Liu C."/>
            <person name="Sun Q."/>
        </authorList>
    </citation>
    <scope>NUCLEOTIDE SEQUENCE</scope>
    <source>
        <strain evidence="2">NSJ-52</strain>
    </source>
</reference>
<protein>
    <submittedName>
        <fullName evidence="2">Chitinase</fullName>
    </submittedName>
</protein>
<evidence type="ECO:0000256" key="1">
    <source>
        <dbReference type="SAM" id="SignalP"/>
    </source>
</evidence>
<sequence length="91" mass="9099">MNRKKILTGGVACALLIGLLAIPASAHGGRHHSGAGAAGYAVCTVEGCTESGRHTHDGVTYCGYHHADGYCTGSYCGAGHGSGRGCHAGRC</sequence>
<name>A0A8J6JMN3_9FIRM</name>
<proteinExistence type="predicted"/>
<comment type="caution">
    <text evidence="2">The sequence shown here is derived from an EMBL/GenBank/DDBJ whole genome shotgun (WGS) entry which is preliminary data.</text>
</comment>
<dbReference type="AlphaFoldDB" id="A0A8J6JMN3"/>
<accession>A0A8J6JMN3</accession>
<dbReference type="RefSeq" id="WP_155149061.1">
    <property type="nucleotide sequence ID" value="NZ_JACOPQ010000023.1"/>
</dbReference>
<keyword evidence="1" id="KW-0732">Signal</keyword>
<dbReference type="Proteomes" id="UP000607645">
    <property type="component" value="Unassembled WGS sequence"/>
</dbReference>
<evidence type="ECO:0000313" key="2">
    <source>
        <dbReference type="EMBL" id="MBC5738803.1"/>
    </source>
</evidence>